<organism evidence="1 2">
    <name type="scientific">Paramarasmius palmivorus</name>
    <dbReference type="NCBI Taxonomy" id="297713"/>
    <lineage>
        <taxon>Eukaryota</taxon>
        <taxon>Fungi</taxon>
        <taxon>Dikarya</taxon>
        <taxon>Basidiomycota</taxon>
        <taxon>Agaricomycotina</taxon>
        <taxon>Agaricomycetes</taxon>
        <taxon>Agaricomycetidae</taxon>
        <taxon>Agaricales</taxon>
        <taxon>Marasmiineae</taxon>
        <taxon>Marasmiaceae</taxon>
        <taxon>Paramarasmius</taxon>
    </lineage>
</organism>
<reference evidence="1 2" key="1">
    <citation type="submission" date="2024-01" db="EMBL/GenBank/DDBJ databases">
        <title>A draft genome for a cacao thread blight-causing isolate of Paramarasmius palmivorus.</title>
        <authorList>
            <person name="Baruah I.K."/>
            <person name="Bukari Y."/>
            <person name="Amoako-Attah I."/>
            <person name="Meinhardt L.W."/>
            <person name="Bailey B.A."/>
            <person name="Cohen S.P."/>
        </authorList>
    </citation>
    <scope>NUCLEOTIDE SEQUENCE [LARGE SCALE GENOMIC DNA]</scope>
    <source>
        <strain evidence="1 2">GH-12</strain>
    </source>
</reference>
<keyword evidence="2" id="KW-1185">Reference proteome</keyword>
<dbReference type="AlphaFoldDB" id="A0AAW0C7S1"/>
<comment type="caution">
    <text evidence="1">The sequence shown here is derived from an EMBL/GenBank/DDBJ whole genome shotgun (WGS) entry which is preliminary data.</text>
</comment>
<dbReference type="EMBL" id="JAYKXP010000054">
    <property type="protein sequence ID" value="KAK7035224.1"/>
    <property type="molecule type" value="Genomic_DNA"/>
</dbReference>
<evidence type="ECO:0000313" key="1">
    <source>
        <dbReference type="EMBL" id="KAK7035224.1"/>
    </source>
</evidence>
<protein>
    <submittedName>
        <fullName evidence="1">Uncharacterized protein</fullName>
    </submittedName>
</protein>
<dbReference type="Proteomes" id="UP001383192">
    <property type="component" value="Unassembled WGS sequence"/>
</dbReference>
<name>A0AAW0C7S1_9AGAR</name>
<proteinExistence type="predicted"/>
<accession>A0AAW0C7S1</accession>
<evidence type="ECO:0000313" key="2">
    <source>
        <dbReference type="Proteomes" id="UP001383192"/>
    </source>
</evidence>
<sequence length="488" mass="55805">MPPSMFRRRDLVLFSLGAMAFYFTSNLLIQRDLVLVDNRVSVEETVTKPQVKFADTGVLVHTPGWTLFKNLYMSNGTLHIVTNEPSSKFPPLRHMISKSLWAYATPENIAAREPTPLEMDFVSLEEARARWDGHISTIEGTTILNNDPSQFLDHYYHFVGEYFFGLWAFLRGALAMNLISPKKSTSNHVFNSHLPQLFDRFMYTNVASEEWRDGLGFNGAAFRGEHCGFTQRTAAEAWEYMVKTGALDRQGRWWGDSRWVMLRYAGLMTNDEVFAEQLGEDHLVGTQVLLSGNPDSKQLRASMNVTLPLPTQMRIVYIDRQNGRRRLVQKYHEELVRALEELVLRKREEGKDWELDVIHAERLSKDEQLNFVSQATVGHTFSARSLDSHLLDPLGVHGNGLTHLVWMKPTPVSAVIELFYPGGFAKDYKWTTRALGMRHFAVWNDTALTYPNQPQYADYSEGFQGNYIPVHGPTIAKVVEDRLEGRTP</sequence>
<gene>
    <name evidence="1" type="ORF">VNI00_011991</name>
</gene>